<gene>
    <name evidence="2" type="ORF">FM125_10360</name>
</gene>
<accession>A0A1R4JSL1</accession>
<sequence length="65" mass="6769">MGTGLGRARAHGTSPRARPPRPRPPDDDGPLPSRPRQVPRKGEGGAVVVVPSGRDGQPRGGDQAR</sequence>
<protein>
    <submittedName>
        <fullName evidence="2">Uncharacterized protein</fullName>
    </submittedName>
</protein>
<reference evidence="2 3" key="1">
    <citation type="submission" date="2017-02" db="EMBL/GenBank/DDBJ databases">
        <authorList>
            <person name="Peterson S.W."/>
        </authorList>
    </citation>
    <scope>NUCLEOTIDE SEQUENCE [LARGE SCALE GENOMIC DNA]</scope>
    <source>
        <strain evidence="2 3">2B3F</strain>
    </source>
</reference>
<evidence type="ECO:0000313" key="3">
    <source>
        <dbReference type="Proteomes" id="UP000196230"/>
    </source>
</evidence>
<feature type="region of interest" description="Disordered" evidence="1">
    <location>
        <begin position="1"/>
        <end position="65"/>
    </location>
</feature>
<evidence type="ECO:0000256" key="1">
    <source>
        <dbReference type="SAM" id="MobiDB-lite"/>
    </source>
</evidence>
<dbReference type="Proteomes" id="UP000196230">
    <property type="component" value="Unassembled WGS sequence"/>
</dbReference>
<dbReference type="EMBL" id="FUKP01000067">
    <property type="protein sequence ID" value="SJN34979.1"/>
    <property type="molecule type" value="Genomic_DNA"/>
</dbReference>
<name>A0A1R4JSL1_9MICC</name>
<organism evidence="2 3">
    <name type="scientific">Micrococcus lylae</name>
    <dbReference type="NCBI Taxonomy" id="1273"/>
    <lineage>
        <taxon>Bacteria</taxon>
        <taxon>Bacillati</taxon>
        <taxon>Actinomycetota</taxon>
        <taxon>Actinomycetes</taxon>
        <taxon>Micrococcales</taxon>
        <taxon>Micrococcaceae</taxon>
        <taxon>Micrococcus</taxon>
    </lineage>
</organism>
<proteinExistence type="predicted"/>
<dbReference type="AlphaFoldDB" id="A0A1R4JSL1"/>
<evidence type="ECO:0000313" key="2">
    <source>
        <dbReference type="EMBL" id="SJN34979.1"/>
    </source>
</evidence>